<accession>A0A1B0DKT8</accession>
<dbReference type="InterPro" id="IPR043128">
    <property type="entry name" value="Rev_trsase/Diguanyl_cyclase"/>
</dbReference>
<dbReference type="PANTHER" id="PTHR47331:SF5">
    <property type="entry name" value="RIBONUCLEASE H"/>
    <property type="match status" value="1"/>
</dbReference>
<keyword evidence="3" id="KW-1185">Reference proteome</keyword>
<dbReference type="VEuPathDB" id="VectorBase:PPAPM1_012396"/>
<dbReference type="InterPro" id="IPR008042">
    <property type="entry name" value="Retrotrans_Pao"/>
</dbReference>
<dbReference type="Gene3D" id="3.30.70.270">
    <property type="match status" value="1"/>
</dbReference>
<dbReference type="Pfam" id="PF05380">
    <property type="entry name" value="Peptidase_A17"/>
    <property type="match status" value="1"/>
</dbReference>
<dbReference type="PANTHER" id="PTHR47331">
    <property type="entry name" value="PHD-TYPE DOMAIN-CONTAINING PROTEIN"/>
    <property type="match status" value="1"/>
</dbReference>
<feature type="compositionally biased region" description="Polar residues" evidence="1">
    <location>
        <begin position="416"/>
        <end position="435"/>
    </location>
</feature>
<dbReference type="EnsemblMetazoa" id="PPAI008882-RA">
    <property type="protein sequence ID" value="PPAI008882-PA"/>
    <property type="gene ID" value="PPAI008882"/>
</dbReference>
<reference evidence="2" key="1">
    <citation type="submission" date="2022-08" db="UniProtKB">
        <authorList>
            <consortium name="EnsemblMetazoa"/>
        </authorList>
    </citation>
    <scope>IDENTIFICATION</scope>
    <source>
        <strain evidence="2">Israel</strain>
    </source>
</reference>
<feature type="region of interest" description="Disordered" evidence="1">
    <location>
        <begin position="414"/>
        <end position="454"/>
    </location>
</feature>
<dbReference type="AlphaFoldDB" id="A0A1B0DKT8"/>
<name>A0A1B0DKT8_PHLPP</name>
<protein>
    <submittedName>
        <fullName evidence="2">Uncharacterized protein</fullName>
    </submittedName>
</protein>
<proteinExistence type="predicted"/>
<evidence type="ECO:0000313" key="2">
    <source>
        <dbReference type="EnsemblMetazoa" id="PPAI008882-PA"/>
    </source>
</evidence>
<dbReference type="VEuPathDB" id="VectorBase:PPAPM1_011560"/>
<dbReference type="GO" id="GO:0071897">
    <property type="term" value="P:DNA biosynthetic process"/>
    <property type="evidence" value="ECO:0007669"/>
    <property type="project" value="UniProtKB-ARBA"/>
</dbReference>
<evidence type="ECO:0000313" key="3">
    <source>
        <dbReference type="Proteomes" id="UP000092462"/>
    </source>
</evidence>
<dbReference type="InterPro" id="IPR043502">
    <property type="entry name" value="DNA/RNA_pol_sf"/>
</dbReference>
<dbReference type="VEuPathDB" id="VectorBase:PPAI008882"/>
<dbReference type="CDD" id="cd00303">
    <property type="entry name" value="retropepsin_like"/>
    <property type="match status" value="1"/>
</dbReference>
<organism evidence="2 3">
    <name type="scientific">Phlebotomus papatasi</name>
    <name type="common">Sandfly</name>
    <dbReference type="NCBI Taxonomy" id="29031"/>
    <lineage>
        <taxon>Eukaryota</taxon>
        <taxon>Metazoa</taxon>
        <taxon>Ecdysozoa</taxon>
        <taxon>Arthropoda</taxon>
        <taxon>Hexapoda</taxon>
        <taxon>Insecta</taxon>
        <taxon>Pterygota</taxon>
        <taxon>Neoptera</taxon>
        <taxon>Endopterygota</taxon>
        <taxon>Diptera</taxon>
        <taxon>Nematocera</taxon>
        <taxon>Psychodoidea</taxon>
        <taxon>Psychodidae</taxon>
        <taxon>Phlebotomus</taxon>
        <taxon>Phlebotomus</taxon>
    </lineage>
</organism>
<dbReference type="EMBL" id="AJVK01068547">
    <property type="status" value="NOT_ANNOTATED_CDS"/>
    <property type="molecule type" value="Genomic_DNA"/>
</dbReference>
<feature type="compositionally biased region" description="Low complexity" evidence="1">
    <location>
        <begin position="442"/>
        <end position="453"/>
    </location>
</feature>
<sequence>MHAFCDASRMLDPADANFQRILWRDSRDSRIAEFRITRVCFGLASSPFLATRALNQLAMEHEASHPLASETLRTAFYVDDCVISVETKEQALETQLQLVEVLEKGGFSLAKWASNDPELIPEESSTDSKAEVPDVISALGMRWNTKSDVFEFICPISKNDTCITKRDVASLIARLFDPLGLIGPVVVEAKMLLQDLHEAKLKWDTPISPEHSVKWTTFNEIVAEHIKLFTAMPSVTSNSPNAIHQISARFSKTIMALDAMSVTQRDPWLIYFVLEKLDSESRVLWGRECGADVPTIEHFKKFLNQRCIDNLNANEKSKGSSSTPSKPQPSKPSTKKSNVTALNTTVVSAKCNCCQETNHPLYKCPKFLSQTPAERLETVKTLKLCKNCFAHHYTSSCTFRKCRKCHSKHNVLLHDSSVNSPANPTPSTSRSDTSANSDTRDTPPSTDTNPSPSVVAISSTIGSDLSGQPPKVFLATAMTYILTANNEKLPCRVILDGGAQINVMTTSLYQKLNLPKQSVGFNVSGVNDRRSAIKYSTEATIISPTSGVTFTLTCCLLPKIASNIPNWKVDEDAIGIPPGVVLADPDWAKQKPVDLLVCGNAYWESWLADTISLGPGLPVLKETVFGYVVVGEHTTSTSQQTPFYNNLTVSAIEDSAKLDESIKRFWELEDLPKDSTPTIDEHVEAEKHFVNTHKRAPDGRFIVRLPFKKDPSTLGYSRQRAMQQFMALERKFDKNPLLQSMYSDVIHDYLKRGWLEPVPVHSLRDPSYYMPHHGVMKEASTTTKLRIVNNGSAKTSSGLSLNDILMTGPTVQPDLASILLRFRQHPYALTADISKMYLQFHRRSCCRN</sequence>
<evidence type="ECO:0000256" key="1">
    <source>
        <dbReference type="SAM" id="MobiDB-lite"/>
    </source>
</evidence>
<dbReference type="Proteomes" id="UP000092462">
    <property type="component" value="Unassembled WGS sequence"/>
</dbReference>
<feature type="region of interest" description="Disordered" evidence="1">
    <location>
        <begin position="313"/>
        <end position="339"/>
    </location>
</feature>
<dbReference type="SUPFAM" id="SSF56672">
    <property type="entry name" value="DNA/RNA polymerases"/>
    <property type="match status" value="2"/>
</dbReference>